<keyword evidence="1" id="KW-0732">Signal</keyword>
<keyword evidence="2" id="KW-0472">Membrane</keyword>
<organism evidence="4 5">
    <name type="scientific">Mycoplasma putrefaciens (strain ATCC 15718 / NCTC 10155 / C30 KS-1 / KS-1)</name>
    <dbReference type="NCBI Taxonomy" id="743965"/>
    <lineage>
        <taxon>Bacteria</taxon>
        <taxon>Bacillati</taxon>
        <taxon>Mycoplasmatota</taxon>
        <taxon>Mollicutes</taxon>
        <taxon>Mycoplasmataceae</taxon>
        <taxon>Mycoplasma</taxon>
    </lineage>
</organism>
<dbReference type="PANTHER" id="PTHR30570:SF1">
    <property type="entry name" value="PHOSPHATE-BINDING PROTEIN PSTS"/>
    <property type="match status" value="1"/>
</dbReference>
<evidence type="ECO:0000313" key="4">
    <source>
        <dbReference type="EMBL" id="AEM68630.1"/>
    </source>
</evidence>
<evidence type="ECO:0000259" key="3">
    <source>
        <dbReference type="Pfam" id="PF12849"/>
    </source>
</evidence>
<feature type="domain" description="PBP" evidence="3">
    <location>
        <begin position="52"/>
        <end position="366"/>
    </location>
</feature>
<dbReference type="InterPro" id="IPR050811">
    <property type="entry name" value="Phosphate_ABC_transporter"/>
</dbReference>
<dbReference type="AlphaFoldDB" id="A0A7U3ZSC8"/>
<dbReference type="Proteomes" id="UP000008907">
    <property type="component" value="Chromosome"/>
</dbReference>
<keyword evidence="2" id="KW-1133">Transmembrane helix</keyword>
<evidence type="ECO:0000256" key="2">
    <source>
        <dbReference type="SAM" id="Phobius"/>
    </source>
</evidence>
<feature type="transmembrane region" description="Helical" evidence="2">
    <location>
        <begin position="28"/>
        <end position="48"/>
    </location>
</feature>
<protein>
    <submittedName>
        <fullName evidence="4">Phosphate ABC transporter, substrate-binding protein</fullName>
    </submittedName>
</protein>
<dbReference type="Pfam" id="PF12849">
    <property type="entry name" value="PBP_like_2"/>
    <property type="match status" value="1"/>
</dbReference>
<evidence type="ECO:0000313" key="5">
    <source>
        <dbReference type="Proteomes" id="UP000008907"/>
    </source>
</evidence>
<dbReference type="EMBL" id="CP003021">
    <property type="protein sequence ID" value="AEM68630.1"/>
    <property type="molecule type" value="Genomic_DNA"/>
</dbReference>
<dbReference type="NCBIfam" id="TIGR04505">
    <property type="entry name" value="PtsS_plasma"/>
    <property type="match status" value="1"/>
</dbReference>
<dbReference type="KEGG" id="mpf:MPUT_0248"/>
<proteinExistence type="predicted"/>
<dbReference type="PANTHER" id="PTHR30570">
    <property type="entry name" value="PERIPLASMIC PHOSPHATE BINDING COMPONENT OF PHOSPHATE ABC TRANSPORTER"/>
    <property type="match status" value="1"/>
</dbReference>
<dbReference type="InterPro" id="IPR030980">
    <property type="entry name" value="PtsS_plasma"/>
</dbReference>
<dbReference type="Gene3D" id="3.40.190.10">
    <property type="entry name" value="Periplasmic binding protein-like II"/>
    <property type="match status" value="2"/>
</dbReference>
<dbReference type="InterPro" id="IPR024370">
    <property type="entry name" value="PBP_domain"/>
</dbReference>
<evidence type="ECO:0000256" key="1">
    <source>
        <dbReference type="ARBA" id="ARBA00022729"/>
    </source>
</evidence>
<keyword evidence="2" id="KW-0812">Transmembrane</keyword>
<dbReference type="RefSeq" id="WP_014034986.1">
    <property type="nucleotide sequence ID" value="NC_015946.1"/>
</dbReference>
<sequence length="400" mass="45542">MKKDQTVVNQKTSQWFSNFIDIAKNKRLILVFIIIIASILGLWTWTFLTSNNTISIGGSASADPIMQRLTNIYQKKTKKAFVYSSTGSGAGASNVVNNTYNIGFISKSETDQSIPKQIADHLIRKDQKGDGELFKNITSENKDQTFNQLLNERQTQDQTSYHFVDFAKDSIVFIYNIDGTGLTNDQIQNIEFMVADNKINEQATQALQAIYAVNDQSKLISWREFYKKLTGKDEANINNKTKVTAYSTNSGSGTKSSFEIISGFKAKNYKVGQAVNQYNSNGAIFEQISRSKGAFGFVSMQYAREIKKFPNLKAVIIKKDDKKWDINKTIDYQDYPLNRPFVALYKMTGKKALDLEILEFIYWVSSSNEPEVKSLYEKLGLVQNWQSQNYINNKLSFNKY</sequence>
<accession>A0A7U3ZSC8</accession>
<reference evidence="4 5" key="1">
    <citation type="journal article" date="2011" name="J. Bacteriol.">
        <title>Genome Sequence of Mycoplasma putrefaciens Type Strain KS1.</title>
        <authorList>
            <person name="Calcutt M.J."/>
            <person name="Foecking M.F."/>
        </authorList>
    </citation>
    <scope>NUCLEOTIDE SEQUENCE [LARGE SCALE GENOMIC DNA]</scope>
    <source>
        <strain evidence="5">ATCC 15718 / NCTC 10155 / C30 KS-1 / KS-1</strain>
    </source>
</reference>
<dbReference type="SUPFAM" id="SSF53850">
    <property type="entry name" value="Periplasmic binding protein-like II"/>
    <property type="match status" value="1"/>
</dbReference>
<name>A0A7U3ZSC8_MYCPK</name>
<gene>
    <name evidence="4" type="primary">pstS</name>
    <name evidence="4" type="ordered locus">MPUT_0248</name>
</gene>